<evidence type="ECO:0000313" key="2">
    <source>
        <dbReference type="EMBL" id="SVB02372.1"/>
    </source>
</evidence>
<protein>
    <submittedName>
        <fullName evidence="2">Uncharacterized protein</fullName>
    </submittedName>
</protein>
<name>A0A382AML2_9ZZZZ</name>
<feature type="non-terminal residue" evidence="2">
    <location>
        <position position="167"/>
    </location>
</feature>
<feature type="region of interest" description="Disordered" evidence="1">
    <location>
        <begin position="1"/>
        <end position="35"/>
    </location>
</feature>
<feature type="compositionally biased region" description="Low complexity" evidence="1">
    <location>
        <begin position="1"/>
        <end position="24"/>
    </location>
</feature>
<reference evidence="2" key="1">
    <citation type="submission" date="2018-05" db="EMBL/GenBank/DDBJ databases">
        <authorList>
            <person name="Lanie J.A."/>
            <person name="Ng W.-L."/>
            <person name="Kazmierczak K.M."/>
            <person name="Andrzejewski T.M."/>
            <person name="Davidsen T.M."/>
            <person name="Wayne K.J."/>
            <person name="Tettelin H."/>
            <person name="Glass J.I."/>
            <person name="Rusch D."/>
            <person name="Podicherti R."/>
            <person name="Tsui H.-C.T."/>
            <person name="Winkler M.E."/>
        </authorList>
    </citation>
    <scope>NUCLEOTIDE SEQUENCE</scope>
</reference>
<dbReference type="AlphaFoldDB" id="A0A382AML2"/>
<organism evidence="2">
    <name type="scientific">marine metagenome</name>
    <dbReference type="NCBI Taxonomy" id="408172"/>
    <lineage>
        <taxon>unclassified sequences</taxon>
        <taxon>metagenomes</taxon>
        <taxon>ecological metagenomes</taxon>
    </lineage>
</organism>
<evidence type="ECO:0000256" key="1">
    <source>
        <dbReference type="SAM" id="MobiDB-lite"/>
    </source>
</evidence>
<accession>A0A382AML2</accession>
<sequence length="167" mass="18127">MGCTPTTGTPGPQGDTGPPGTKGDTGLRGPAGKSVPAEQLKQLEEILAREAGEIIVGTESYSFGLAQRITGFCFLTNHGRFFKLENKNTQILGETIMEKGKIADRNDFTYLVRSAYGDDVKQYFLAVTQSGLIYASEDLETWNQQGNIQQLVVKGQEMETVELVGGF</sequence>
<proteinExistence type="predicted"/>
<dbReference type="Gene3D" id="1.20.5.320">
    <property type="entry name" value="6-Phosphogluconate Dehydrogenase, domain 3"/>
    <property type="match status" value="1"/>
</dbReference>
<gene>
    <name evidence="2" type="ORF">METZ01_LOCUS155226</name>
</gene>
<dbReference type="EMBL" id="UINC01025903">
    <property type="protein sequence ID" value="SVB02372.1"/>
    <property type="molecule type" value="Genomic_DNA"/>
</dbReference>